<keyword evidence="1" id="KW-0732">Signal</keyword>
<dbReference type="AlphaFoldDB" id="A0A1M6PCK2"/>
<evidence type="ECO:0000313" key="2">
    <source>
        <dbReference type="EMBL" id="SHK05685.1"/>
    </source>
</evidence>
<gene>
    <name evidence="2" type="ORF">SAMN05444159_2300</name>
</gene>
<evidence type="ECO:0000313" key="3">
    <source>
        <dbReference type="Proteomes" id="UP000189935"/>
    </source>
</evidence>
<sequence>MSSAPTTFAVIVATGLLCAAATPSRAESPAAVPESFTVISPVFGQLVRFSMPSKFVAAFENTKDAFYIREAGLKGETVNQWSQMITITANKGLASAPNYSPQNQAGSIAGGFKKACPDSFAAKSLGETKFGDRDAFVAVARCGKVEAGANEHSETALIVAVKGASDAYTIQWAERAAPISGADIDEAKWQGRFRELLPIRLCAIVSGEAAPYPSCLQQK</sequence>
<dbReference type="Proteomes" id="UP000189935">
    <property type="component" value="Chromosome I"/>
</dbReference>
<feature type="signal peptide" evidence="1">
    <location>
        <begin position="1"/>
        <end position="26"/>
    </location>
</feature>
<reference evidence="2 3" key="1">
    <citation type="submission" date="2016-11" db="EMBL/GenBank/DDBJ databases">
        <authorList>
            <person name="Jaros S."/>
            <person name="Januszkiewicz K."/>
            <person name="Wedrychowicz H."/>
        </authorList>
    </citation>
    <scope>NUCLEOTIDE SEQUENCE [LARGE SCALE GENOMIC DNA]</scope>
    <source>
        <strain evidence="2 3">GAS499</strain>
    </source>
</reference>
<dbReference type="EMBL" id="LT670844">
    <property type="protein sequence ID" value="SHK05685.1"/>
    <property type="molecule type" value="Genomic_DNA"/>
</dbReference>
<protein>
    <submittedName>
        <fullName evidence="2">Uncharacterized protein</fullName>
    </submittedName>
</protein>
<feature type="chain" id="PRO_5012658027" evidence="1">
    <location>
        <begin position="27"/>
        <end position="219"/>
    </location>
</feature>
<dbReference type="RefSeq" id="WP_079538238.1">
    <property type="nucleotide sequence ID" value="NZ_LT670844.1"/>
</dbReference>
<evidence type="ECO:0000256" key="1">
    <source>
        <dbReference type="SAM" id="SignalP"/>
    </source>
</evidence>
<proteinExistence type="predicted"/>
<accession>A0A1M6PCK2</accession>
<organism evidence="2 3">
    <name type="scientific">Bradyrhizobium lablabi</name>
    <dbReference type="NCBI Taxonomy" id="722472"/>
    <lineage>
        <taxon>Bacteria</taxon>
        <taxon>Pseudomonadati</taxon>
        <taxon>Pseudomonadota</taxon>
        <taxon>Alphaproteobacteria</taxon>
        <taxon>Hyphomicrobiales</taxon>
        <taxon>Nitrobacteraceae</taxon>
        <taxon>Bradyrhizobium</taxon>
    </lineage>
</organism>
<name>A0A1M6PCK2_9BRAD</name>